<dbReference type="InterPro" id="IPR048534">
    <property type="entry name" value="Man2a1-like_dom"/>
</dbReference>
<dbReference type="Gene3D" id="2.70.98.30">
    <property type="entry name" value="Golgi alpha-mannosidase II, domain 4"/>
    <property type="match status" value="1"/>
</dbReference>
<dbReference type="InterPro" id="IPR027291">
    <property type="entry name" value="Glyco_hydro_38_N_sf"/>
</dbReference>
<keyword evidence="6 11" id="KW-0378">Hydrolase</keyword>
<evidence type="ECO:0000256" key="9">
    <source>
        <dbReference type="ARBA" id="ARBA00023180"/>
    </source>
</evidence>
<dbReference type="InterPro" id="IPR011330">
    <property type="entry name" value="Glyco_hydro/deAcase_b/a-brl"/>
</dbReference>
<dbReference type="FunFam" id="1.20.1270.50:FF:000002">
    <property type="entry name" value="Alpha-mannosidase"/>
    <property type="match status" value="1"/>
</dbReference>
<evidence type="ECO:0000256" key="8">
    <source>
        <dbReference type="ARBA" id="ARBA00023157"/>
    </source>
</evidence>
<dbReference type="SUPFAM" id="SSF74650">
    <property type="entry name" value="Galactose mutarotase-like"/>
    <property type="match status" value="2"/>
</dbReference>
<evidence type="ECO:0000256" key="1">
    <source>
        <dbReference type="ARBA" id="ARBA00000365"/>
    </source>
</evidence>
<evidence type="ECO:0000256" key="4">
    <source>
        <dbReference type="ARBA" id="ARBA00022723"/>
    </source>
</evidence>
<dbReference type="SUPFAM" id="SSF88688">
    <property type="entry name" value="Families 57/38 glycoside transferase middle domain"/>
    <property type="match status" value="1"/>
</dbReference>
<dbReference type="Gene3D" id="2.60.40.1180">
    <property type="entry name" value="Golgi alpha-mannosidase II"/>
    <property type="match status" value="3"/>
</dbReference>
<keyword evidence="8" id="KW-1015">Disulfide bond</keyword>
<dbReference type="Proteomes" id="UP000728032">
    <property type="component" value="Unassembled WGS sequence"/>
</dbReference>
<dbReference type="PANTHER" id="PTHR11607:SF3">
    <property type="entry name" value="LYSOSOMAL ALPHA-MANNOSIDASE"/>
    <property type="match status" value="1"/>
</dbReference>
<reference evidence="13" key="1">
    <citation type="submission" date="2020-11" db="EMBL/GenBank/DDBJ databases">
        <authorList>
            <person name="Tran Van P."/>
        </authorList>
    </citation>
    <scope>NUCLEOTIDE SEQUENCE</scope>
</reference>
<dbReference type="InterPro" id="IPR011682">
    <property type="entry name" value="Glyco_hydro_38_C"/>
</dbReference>
<dbReference type="InterPro" id="IPR000602">
    <property type="entry name" value="Glyco_hydro_38_N"/>
</dbReference>
<dbReference type="InterPro" id="IPR028995">
    <property type="entry name" value="Glyco_hydro_57/38_cen_sf"/>
</dbReference>
<evidence type="ECO:0000313" key="14">
    <source>
        <dbReference type="Proteomes" id="UP000728032"/>
    </source>
</evidence>
<organism evidence="13">
    <name type="scientific">Oppiella nova</name>
    <dbReference type="NCBI Taxonomy" id="334625"/>
    <lineage>
        <taxon>Eukaryota</taxon>
        <taxon>Metazoa</taxon>
        <taxon>Ecdysozoa</taxon>
        <taxon>Arthropoda</taxon>
        <taxon>Chelicerata</taxon>
        <taxon>Arachnida</taxon>
        <taxon>Acari</taxon>
        <taxon>Acariformes</taxon>
        <taxon>Sarcoptiformes</taxon>
        <taxon>Oribatida</taxon>
        <taxon>Brachypylina</taxon>
        <taxon>Oppioidea</taxon>
        <taxon>Oppiidae</taxon>
        <taxon>Oppiella</taxon>
    </lineage>
</organism>
<dbReference type="GO" id="GO:0004559">
    <property type="term" value="F:alpha-mannosidase activity"/>
    <property type="evidence" value="ECO:0007669"/>
    <property type="project" value="UniProtKB-EC"/>
</dbReference>
<dbReference type="AlphaFoldDB" id="A0A7R9M4F4"/>
<dbReference type="PANTHER" id="PTHR11607">
    <property type="entry name" value="ALPHA-MANNOSIDASE"/>
    <property type="match status" value="1"/>
</dbReference>
<dbReference type="GO" id="GO:0046872">
    <property type="term" value="F:metal ion binding"/>
    <property type="evidence" value="ECO:0007669"/>
    <property type="project" value="UniProtKB-KW"/>
</dbReference>
<accession>A0A7R9M4F4</accession>
<evidence type="ECO:0000259" key="12">
    <source>
        <dbReference type="SMART" id="SM00872"/>
    </source>
</evidence>
<comment type="catalytic activity">
    <reaction evidence="1">
        <text>Hydrolysis of terminal, non-reducing alpha-D-mannose residues in alpha-D-mannosides.</text>
        <dbReference type="EC" id="3.2.1.24"/>
    </reaction>
</comment>
<dbReference type="InterPro" id="IPR050843">
    <property type="entry name" value="Glycosyl_Hydrlase_38"/>
</dbReference>
<dbReference type="Gene3D" id="2.60.40.1360">
    <property type="match status" value="1"/>
</dbReference>
<dbReference type="GO" id="GO:0030246">
    <property type="term" value="F:carbohydrate binding"/>
    <property type="evidence" value="ECO:0007669"/>
    <property type="project" value="InterPro"/>
</dbReference>
<evidence type="ECO:0000256" key="11">
    <source>
        <dbReference type="RuleBase" id="RU361199"/>
    </source>
</evidence>
<keyword evidence="7 11" id="KW-0862">Zinc</keyword>
<comment type="similarity">
    <text evidence="2 11">Belongs to the glycosyl hydrolase 38 family.</text>
</comment>
<dbReference type="FunFam" id="2.60.40.1180:FF:000018">
    <property type="entry name" value="Alpha-mannosidase"/>
    <property type="match status" value="1"/>
</dbReference>
<dbReference type="FunFam" id="2.70.98.30:FF:000003">
    <property type="entry name" value="Alpha-mannosidase"/>
    <property type="match status" value="1"/>
</dbReference>
<dbReference type="FunFam" id="3.20.110.10:FF:000001">
    <property type="entry name" value="Alpha-mannosidase"/>
    <property type="match status" value="1"/>
</dbReference>
<evidence type="ECO:0000256" key="5">
    <source>
        <dbReference type="ARBA" id="ARBA00022729"/>
    </source>
</evidence>
<dbReference type="EC" id="3.2.1.-" evidence="11"/>
<evidence type="ECO:0000256" key="2">
    <source>
        <dbReference type="ARBA" id="ARBA00009792"/>
    </source>
</evidence>
<dbReference type="InterPro" id="IPR013780">
    <property type="entry name" value="Glyco_hydro_b"/>
</dbReference>
<dbReference type="Pfam" id="PF09261">
    <property type="entry name" value="Alpha-mann_mid"/>
    <property type="match status" value="1"/>
</dbReference>
<feature type="signal peptide" evidence="11">
    <location>
        <begin position="1"/>
        <end position="23"/>
    </location>
</feature>
<dbReference type="EMBL" id="CAJPVJ010006609">
    <property type="protein sequence ID" value="CAG2170585.1"/>
    <property type="molecule type" value="Genomic_DNA"/>
</dbReference>
<evidence type="ECO:0000256" key="6">
    <source>
        <dbReference type="ARBA" id="ARBA00022801"/>
    </source>
</evidence>
<evidence type="ECO:0000313" key="13">
    <source>
        <dbReference type="EMBL" id="CAD7653398.1"/>
    </source>
</evidence>
<keyword evidence="5 11" id="KW-0732">Signal</keyword>
<sequence length="1235" mass="138796">MMAFQLPFSVIVILAVAPVLILCQPSATSGDTHCDNSHCPQVDPKKLNVHLVLHTHDDVGWTKTVDQYFYGSHTSDIWKAGVQYIIDSVVQSLLEDPNRKFIYVETAFFWKWWKQQTHELQEKVKNLVNTGQLEFIGGGMSMNDEAAAHYHSIIDQMTWGHRRLQDTFGRCGIPSIGWQIDPFGHSREQANLFAQMGFNAMFFMRLDYQDRDLRKAEKRMELIWQGSDDLGSASDIFAHIMDVGSGYGMNRRINDMSIYVHTSPVPGFNWDVAMQPFGGADDPFVDDPESEDYNVNEIVDKFINFVNQYSVFYGTNNVMLPMGTDFYFQTAGPWFKNMDKLIKYVNARQVNGSNINAFYSTPSCYAHGVHMANHTLTTKRDDFFPHANKPHAYWTGYYTSRPALKRYEKVGNNFLQVCKQLDVLSLNNGVNDEVISGLREWMGVLQHHDAVSGTETQRVANNYALKLYKTIEKCQSVVNQSLNTLIAKSDPTLNQLFCNALNVSACAVTEGTDNLAVTIYNPFGHNVNPVIRLPVTSKAYKVLDPKGTAVKSDIVPIPPAVLNLAERVRAYKVLDPKGTAVKSDIVPIPPAVLNLAERVSKAKDELVFEAQVPALGFATYLLKANGPQNGVNEAKVTKITEAFAVKSKSMNILFDKTVLNTIRQRTILVLSNKLLELMKCKSVVNQSLNTLIAKSDPTLNQLFCNALNVSACAVTEGTDNLAVTVYNPFGHNVNPVIRLPVTTKNYKVLDPKGKDVKSDIVPIPPAVLNLAERVSKAKDKLVFEAQVPALGFATYLLKANGPQNGVNEAKVTKITEAFAVKSKSMNILFDKTGALNAIQLNNGKTIEFKHSFKYYKAKDNTGAEQQASGAYVFRPDGNTPLDYKSELQSELVETSDVKEVRQSIGDYISQVIRITPNNRQRDYLSMGDKPHHKWSLLIGPIPVDDKIGKEIISRWETNLTTNGLFYTDANGRQLLERKRDFRPTWVVNITEPVSGNYYPVNSRIIIKDVKQDIQMTVLNDRSQGGSSIKDGSVELMVHRRDIFDDSFGVWEALNESGVDGKGLQIKGKFWVILSNISDSTEFHRHMAQTVYLEPLVTFGKYSGSEEEYLKSHKTQYSGLTKELPKNVHLLTLEQWKGSSYLLRLEHFYQQNESQTLSKPVTLDLKDLFTPFVVTAAVETTLSATQDKKTAKRLQFKSNAETNRFEPKRVDFSADDLSVTLNPMEIRTFIITVQNR</sequence>
<dbReference type="OrthoDB" id="6503025at2759"/>
<dbReference type="SUPFAM" id="SSF88713">
    <property type="entry name" value="Glycoside hydrolase/deacetylase"/>
    <property type="match status" value="1"/>
</dbReference>
<dbReference type="CDD" id="cd10810">
    <property type="entry name" value="GH38N_AMII_LAM_like"/>
    <property type="match status" value="1"/>
</dbReference>
<dbReference type="InterPro" id="IPR011013">
    <property type="entry name" value="Gal_mutarotase_sf_dom"/>
</dbReference>
<keyword evidence="9" id="KW-0325">Glycoprotein</keyword>
<feature type="chain" id="PRO_5035956900" description="Alpha-mannosidase" evidence="11">
    <location>
        <begin position="24"/>
        <end position="1235"/>
    </location>
</feature>
<dbReference type="Pfam" id="PF17677">
    <property type="entry name" value="Glyco_hydro38C2"/>
    <property type="match status" value="1"/>
</dbReference>
<evidence type="ECO:0000256" key="3">
    <source>
        <dbReference type="ARBA" id="ARBA00012752"/>
    </source>
</evidence>
<dbReference type="Gene3D" id="1.20.1270.50">
    <property type="entry name" value="Glycoside hydrolase family 38, central domain"/>
    <property type="match status" value="2"/>
</dbReference>
<dbReference type="GO" id="GO:0006013">
    <property type="term" value="P:mannose metabolic process"/>
    <property type="evidence" value="ECO:0007669"/>
    <property type="project" value="InterPro"/>
</dbReference>
<dbReference type="Pfam" id="PF01074">
    <property type="entry name" value="Glyco_hydro_38N"/>
    <property type="match status" value="1"/>
</dbReference>
<dbReference type="GO" id="GO:0005764">
    <property type="term" value="C:lysosome"/>
    <property type="evidence" value="ECO:0007669"/>
    <property type="project" value="TreeGrafter"/>
</dbReference>
<protein>
    <recommendedName>
        <fullName evidence="3 11">Alpha-mannosidase</fullName>
        <ecNumber evidence="11">3.2.1.-</ecNumber>
    </recommendedName>
</protein>
<feature type="domain" description="Glycoside hydrolase family 38 central" evidence="12">
    <location>
        <begin position="392"/>
        <end position="467"/>
    </location>
</feature>
<proteinExistence type="inferred from homology"/>
<dbReference type="Pfam" id="PF07748">
    <property type="entry name" value="Glyco_hydro_38C"/>
    <property type="match status" value="1"/>
</dbReference>
<keyword evidence="4 11" id="KW-0479">Metal-binding</keyword>
<dbReference type="InterPro" id="IPR041147">
    <property type="entry name" value="GH38_C"/>
</dbReference>
<dbReference type="SMART" id="SM00872">
    <property type="entry name" value="Alpha-mann_mid"/>
    <property type="match status" value="1"/>
</dbReference>
<dbReference type="Gene3D" id="3.20.110.10">
    <property type="entry name" value="Glycoside hydrolase 38, N terminal domain"/>
    <property type="match status" value="1"/>
</dbReference>
<keyword evidence="14" id="KW-1185">Reference proteome</keyword>
<gene>
    <name evidence="13" type="ORF">ONB1V03_LOCUS10052</name>
</gene>
<dbReference type="InterPro" id="IPR015341">
    <property type="entry name" value="Glyco_hydro_38_cen"/>
</dbReference>
<dbReference type="Pfam" id="PF21260">
    <property type="entry name" value="Laman-like_dom"/>
    <property type="match status" value="2"/>
</dbReference>
<dbReference type="EMBL" id="OC921434">
    <property type="protein sequence ID" value="CAD7653398.1"/>
    <property type="molecule type" value="Genomic_DNA"/>
</dbReference>
<evidence type="ECO:0000256" key="10">
    <source>
        <dbReference type="ARBA" id="ARBA00023295"/>
    </source>
</evidence>
<name>A0A7R9M4F4_9ACAR</name>
<dbReference type="FunFam" id="1.20.1270.50:FF:000003">
    <property type="entry name" value="Alpha-mannosidase"/>
    <property type="match status" value="1"/>
</dbReference>
<keyword evidence="10 11" id="KW-0326">Glycosidase</keyword>
<evidence type="ECO:0000256" key="7">
    <source>
        <dbReference type="ARBA" id="ARBA00022833"/>
    </source>
</evidence>
<dbReference type="InterPro" id="IPR037094">
    <property type="entry name" value="Glyco_hydro_38_cen_sf"/>
</dbReference>
<comment type="cofactor">
    <cofactor evidence="11">
        <name>Zn(2+)</name>
        <dbReference type="ChEBI" id="CHEBI:29105"/>
    </cofactor>
    <text evidence="11">Binds 1 zinc ion per subunit.</text>
</comment>